<dbReference type="SUPFAM" id="SSF55469">
    <property type="entry name" value="FMN-dependent nitroreductase-like"/>
    <property type="match status" value="1"/>
</dbReference>
<sequence length="183" mass="19786">MSMVDILRRRCSQRTFAPASLPLYQLSRLLWAAAGYNRPDHRTAPSAYNNQETDVYVALKEGLYCYDAGLNLLLNVNAEDIRHLTGTQDFVADAPVNLIFVADLARMQLVEPDEMLQMAAIAAGCMSQNVALMCAAEGLASVPRALIDRERLAAAMGLGLNQHILLAQSIGEPMPARANGAGA</sequence>
<evidence type="ECO:0000313" key="2">
    <source>
        <dbReference type="EMBL" id="MTW10035.1"/>
    </source>
</evidence>
<dbReference type="Proteomes" id="UP000472320">
    <property type="component" value="Unassembled WGS sequence"/>
</dbReference>
<reference evidence="2 3" key="1">
    <citation type="submission" date="2019-11" db="EMBL/GenBank/DDBJ databases">
        <title>Type strains purchased from KCTC, JCM and DSMZ.</title>
        <authorList>
            <person name="Lu H."/>
        </authorList>
    </citation>
    <scope>NUCLEOTIDE SEQUENCE [LARGE SCALE GENOMIC DNA]</scope>
    <source>
        <strain evidence="2 3">JCM 31587</strain>
    </source>
</reference>
<evidence type="ECO:0000313" key="3">
    <source>
        <dbReference type="Proteomes" id="UP000472320"/>
    </source>
</evidence>
<keyword evidence="3" id="KW-1185">Reference proteome</keyword>
<gene>
    <name evidence="2" type="ORF">GM658_05425</name>
</gene>
<dbReference type="GO" id="GO:0016491">
    <property type="term" value="F:oxidoreductase activity"/>
    <property type="evidence" value="ECO:0007669"/>
    <property type="project" value="InterPro"/>
</dbReference>
<dbReference type="OrthoDB" id="9802775at2"/>
<proteinExistence type="predicted"/>
<organism evidence="2 3">
    <name type="scientific">Massilia eburnea</name>
    <dbReference type="NCBI Taxonomy" id="1776165"/>
    <lineage>
        <taxon>Bacteria</taxon>
        <taxon>Pseudomonadati</taxon>
        <taxon>Pseudomonadota</taxon>
        <taxon>Betaproteobacteria</taxon>
        <taxon>Burkholderiales</taxon>
        <taxon>Oxalobacteraceae</taxon>
        <taxon>Telluria group</taxon>
        <taxon>Massilia</taxon>
    </lineage>
</organism>
<dbReference type="PANTHER" id="PTHR43745">
    <property type="entry name" value="NITROREDUCTASE MJ1384-RELATED"/>
    <property type="match status" value="1"/>
</dbReference>
<dbReference type="EMBL" id="WNKX01000003">
    <property type="protein sequence ID" value="MTW10035.1"/>
    <property type="molecule type" value="Genomic_DNA"/>
</dbReference>
<protein>
    <submittedName>
        <fullName evidence="2">SagB/ThcOx family dehydrogenase</fullName>
    </submittedName>
</protein>
<dbReference type="Pfam" id="PF00881">
    <property type="entry name" value="Nitroreductase"/>
    <property type="match status" value="1"/>
</dbReference>
<dbReference type="Gene3D" id="3.40.109.10">
    <property type="entry name" value="NADH Oxidase"/>
    <property type="match status" value="1"/>
</dbReference>
<feature type="domain" description="Nitroreductase" evidence="1">
    <location>
        <begin position="7"/>
        <end position="171"/>
    </location>
</feature>
<name>A0A6L6QCY8_9BURK</name>
<dbReference type="InterPro" id="IPR029479">
    <property type="entry name" value="Nitroreductase"/>
</dbReference>
<evidence type="ECO:0000259" key="1">
    <source>
        <dbReference type="Pfam" id="PF00881"/>
    </source>
</evidence>
<comment type="caution">
    <text evidence="2">The sequence shown here is derived from an EMBL/GenBank/DDBJ whole genome shotgun (WGS) entry which is preliminary data.</text>
</comment>
<dbReference type="PANTHER" id="PTHR43745:SF2">
    <property type="entry name" value="NITROREDUCTASE MJ1384-RELATED"/>
    <property type="match status" value="1"/>
</dbReference>
<dbReference type="InterPro" id="IPR052544">
    <property type="entry name" value="Bacteriocin_Proc_Enz"/>
</dbReference>
<accession>A0A6L6QCY8</accession>
<dbReference type="InterPro" id="IPR000415">
    <property type="entry name" value="Nitroreductase-like"/>
</dbReference>
<dbReference type="CDD" id="cd02142">
    <property type="entry name" value="McbC_SagB-like_oxidoreductase"/>
    <property type="match status" value="1"/>
</dbReference>
<dbReference type="AlphaFoldDB" id="A0A6L6QCY8"/>